<dbReference type="Proteomes" id="UP000177408">
    <property type="component" value="Unassembled WGS sequence"/>
</dbReference>
<sequence>MSEERMAGGSVVPIHSLRKWRNIQRRLDEQITLGFQSPGKGKSLDELQAFVEEKRLVPAEASESGFKPPSLRQAGRILGKGKLIGLNQACRVWNLPKLEAMPAIRYREETLVEAARQNQQQDTDWRLIYCHGMSLRRQREIRGIDQKKQPCFWEDKSTWWLESKEDNWANQIQLAGYYLLDFQPRWPGINWNAQQTELEKLGENYERCCPHIFSEAIFTIFMVTRQRIAENWYHWSAVMDADRRRVDASHLSADGLHVGSSCPANATSFLRVCVLRKFDA</sequence>
<accession>A0A1G1YZ26</accession>
<evidence type="ECO:0000313" key="2">
    <source>
        <dbReference type="Proteomes" id="UP000177408"/>
    </source>
</evidence>
<evidence type="ECO:0000313" key="1">
    <source>
        <dbReference type="EMBL" id="OGY56657.1"/>
    </source>
</evidence>
<comment type="caution">
    <text evidence="1">The sequence shown here is derived from an EMBL/GenBank/DDBJ whole genome shotgun (WGS) entry which is preliminary data.</text>
</comment>
<organism evidence="1 2">
    <name type="scientific">Candidatus Buchananbacteria bacterium RIFCSPLOWO2_02_FULL_46_11b</name>
    <dbReference type="NCBI Taxonomy" id="1797548"/>
    <lineage>
        <taxon>Bacteria</taxon>
        <taxon>Candidatus Buchananiibacteriota</taxon>
    </lineage>
</organism>
<dbReference type="AlphaFoldDB" id="A0A1G1YZ26"/>
<name>A0A1G1YZ26_9BACT</name>
<proteinExistence type="predicted"/>
<dbReference type="EMBL" id="MHIR01000053">
    <property type="protein sequence ID" value="OGY56657.1"/>
    <property type="molecule type" value="Genomic_DNA"/>
</dbReference>
<reference evidence="1 2" key="1">
    <citation type="journal article" date="2016" name="Nat. Commun.">
        <title>Thousands of microbial genomes shed light on interconnected biogeochemical processes in an aquifer system.</title>
        <authorList>
            <person name="Anantharaman K."/>
            <person name="Brown C.T."/>
            <person name="Hug L.A."/>
            <person name="Sharon I."/>
            <person name="Castelle C.J."/>
            <person name="Probst A.J."/>
            <person name="Thomas B.C."/>
            <person name="Singh A."/>
            <person name="Wilkins M.J."/>
            <person name="Karaoz U."/>
            <person name="Brodie E.L."/>
            <person name="Williams K.H."/>
            <person name="Hubbard S.S."/>
            <person name="Banfield J.F."/>
        </authorList>
    </citation>
    <scope>NUCLEOTIDE SEQUENCE [LARGE SCALE GENOMIC DNA]</scope>
</reference>
<protein>
    <submittedName>
        <fullName evidence="1">Uncharacterized protein</fullName>
    </submittedName>
</protein>
<gene>
    <name evidence="1" type="ORF">A3H67_00470</name>
</gene>